<sequence length="151" mass="17615">MVALNRRILPCSLEIVLISTLLPGWNFGKLKNVFSQSGMRYLLEDQRVAWDNPKEPPHGLSLSLVFARRTFLAEYHVLGNHSKAHVRLLKRYKQLRLQQYFTAECMPAFFLPNDRKKILKSIGSVNSRQKEYQQTDGLWMYRQCCAIVCIL</sequence>
<accession>A0A225W559</accession>
<gene>
    <name evidence="1" type="ORF">PHMEG_00014094</name>
</gene>
<dbReference type="Proteomes" id="UP000198211">
    <property type="component" value="Unassembled WGS sequence"/>
</dbReference>
<keyword evidence="2" id="KW-1185">Reference proteome</keyword>
<dbReference type="EMBL" id="NBNE01001774">
    <property type="protein sequence ID" value="OWZ12702.1"/>
    <property type="molecule type" value="Genomic_DNA"/>
</dbReference>
<evidence type="ECO:0000313" key="2">
    <source>
        <dbReference type="Proteomes" id="UP000198211"/>
    </source>
</evidence>
<name>A0A225W559_9STRA</name>
<proteinExistence type="predicted"/>
<reference evidence="2" key="1">
    <citation type="submission" date="2017-03" db="EMBL/GenBank/DDBJ databases">
        <title>Phytopthora megakarya and P. palmivora, two closely related causual agents of cacao black pod achieved similar genome size and gene model numbers by different mechanisms.</title>
        <authorList>
            <person name="Ali S."/>
            <person name="Shao J."/>
            <person name="Larry D.J."/>
            <person name="Kronmiller B."/>
            <person name="Shen D."/>
            <person name="Strem M.D."/>
            <person name="Melnick R.L."/>
            <person name="Guiltinan M.J."/>
            <person name="Tyler B.M."/>
            <person name="Meinhardt L.W."/>
            <person name="Bailey B.A."/>
        </authorList>
    </citation>
    <scope>NUCLEOTIDE SEQUENCE [LARGE SCALE GENOMIC DNA]</scope>
    <source>
        <strain evidence="2">zdho120</strain>
    </source>
</reference>
<comment type="caution">
    <text evidence="1">The sequence shown here is derived from an EMBL/GenBank/DDBJ whole genome shotgun (WGS) entry which is preliminary data.</text>
</comment>
<organism evidence="1 2">
    <name type="scientific">Phytophthora megakarya</name>
    <dbReference type="NCBI Taxonomy" id="4795"/>
    <lineage>
        <taxon>Eukaryota</taxon>
        <taxon>Sar</taxon>
        <taxon>Stramenopiles</taxon>
        <taxon>Oomycota</taxon>
        <taxon>Peronosporomycetes</taxon>
        <taxon>Peronosporales</taxon>
        <taxon>Peronosporaceae</taxon>
        <taxon>Phytophthora</taxon>
    </lineage>
</organism>
<dbReference type="AlphaFoldDB" id="A0A225W559"/>
<protein>
    <submittedName>
        <fullName evidence="1">Uncharacterized protein</fullName>
    </submittedName>
</protein>
<evidence type="ECO:0000313" key="1">
    <source>
        <dbReference type="EMBL" id="OWZ12702.1"/>
    </source>
</evidence>